<dbReference type="GO" id="GO:0005886">
    <property type="term" value="C:plasma membrane"/>
    <property type="evidence" value="ECO:0007669"/>
    <property type="project" value="TreeGrafter"/>
</dbReference>
<dbReference type="InterPro" id="IPR027417">
    <property type="entry name" value="P-loop_NTPase"/>
</dbReference>
<gene>
    <name evidence="5" type="ORF">ENS29_11780</name>
</gene>
<dbReference type="InterPro" id="IPR003439">
    <property type="entry name" value="ABC_transporter-like_ATP-bd"/>
</dbReference>
<dbReference type="Pfam" id="PF00005">
    <property type="entry name" value="ABC_tran"/>
    <property type="match status" value="1"/>
</dbReference>
<evidence type="ECO:0000256" key="1">
    <source>
        <dbReference type="ARBA" id="ARBA00022448"/>
    </source>
</evidence>
<dbReference type="CDD" id="cd03219">
    <property type="entry name" value="ABC_Mj1267_LivG_branched"/>
    <property type="match status" value="1"/>
</dbReference>
<evidence type="ECO:0000313" key="5">
    <source>
        <dbReference type="EMBL" id="HGU33524.1"/>
    </source>
</evidence>
<dbReference type="InterPro" id="IPR032823">
    <property type="entry name" value="BCA_ABC_TP_C"/>
</dbReference>
<protein>
    <submittedName>
        <fullName evidence="5">ABC transporter ATP-binding protein</fullName>
    </submittedName>
</protein>
<accession>A0A7C4RT66</accession>
<dbReference type="SMART" id="SM00382">
    <property type="entry name" value="AAA"/>
    <property type="match status" value="1"/>
</dbReference>
<dbReference type="GO" id="GO:0005304">
    <property type="term" value="F:L-valine transmembrane transporter activity"/>
    <property type="evidence" value="ECO:0007669"/>
    <property type="project" value="TreeGrafter"/>
</dbReference>
<dbReference type="PANTHER" id="PTHR45772">
    <property type="entry name" value="CONSERVED COMPONENT OF ABC TRANSPORTER FOR NATURAL AMINO ACIDS-RELATED"/>
    <property type="match status" value="1"/>
</dbReference>
<dbReference type="FunFam" id="3.40.50.300:FF:000421">
    <property type="entry name" value="Branched-chain amino acid ABC transporter ATP-binding protein"/>
    <property type="match status" value="1"/>
</dbReference>
<dbReference type="PROSITE" id="PS50893">
    <property type="entry name" value="ABC_TRANSPORTER_2"/>
    <property type="match status" value="1"/>
</dbReference>
<evidence type="ECO:0000256" key="3">
    <source>
        <dbReference type="ARBA" id="ARBA00022840"/>
    </source>
</evidence>
<dbReference type="GO" id="GO:0015808">
    <property type="term" value="P:L-alanine transport"/>
    <property type="evidence" value="ECO:0007669"/>
    <property type="project" value="TreeGrafter"/>
</dbReference>
<evidence type="ECO:0000259" key="4">
    <source>
        <dbReference type="PROSITE" id="PS50893"/>
    </source>
</evidence>
<evidence type="ECO:0000256" key="2">
    <source>
        <dbReference type="ARBA" id="ARBA00022741"/>
    </source>
</evidence>
<dbReference type="SUPFAM" id="SSF52540">
    <property type="entry name" value="P-loop containing nucleoside triphosphate hydrolases"/>
    <property type="match status" value="1"/>
</dbReference>
<dbReference type="AlphaFoldDB" id="A0A7C4RT66"/>
<dbReference type="InterPro" id="IPR003593">
    <property type="entry name" value="AAA+_ATPase"/>
</dbReference>
<dbReference type="GO" id="GO:1903806">
    <property type="term" value="P:L-isoleucine import across plasma membrane"/>
    <property type="evidence" value="ECO:0007669"/>
    <property type="project" value="TreeGrafter"/>
</dbReference>
<dbReference type="InterPro" id="IPR051120">
    <property type="entry name" value="ABC_AA/LPS_Transport"/>
</dbReference>
<keyword evidence="3 5" id="KW-0067">ATP-binding</keyword>
<dbReference type="Gene3D" id="3.40.50.300">
    <property type="entry name" value="P-loop containing nucleotide triphosphate hydrolases"/>
    <property type="match status" value="1"/>
</dbReference>
<dbReference type="PANTHER" id="PTHR45772:SF7">
    <property type="entry name" value="AMINO ACID ABC TRANSPORTER ATP-BINDING PROTEIN"/>
    <property type="match status" value="1"/>
</dbReference>
<keyword evidence="1" id="KW-0813">Transport</keyword>
<name>A0A7C4RT66_9BACT</name>
<dbReference type="GO" id="GO:0015188">
    <property type="term" value="F:L-isoleucine transmembrane transporter activity"/>
    <property type="evidence" value="ECO:0007669"/>
    <property type="project" value="TreeGrafter"/>
</dbReference>
<dbReference type="GO" id="GO:1903805">
    <property type="term" value="P:L-valine import across plasma membrane"/>
    <property type="evidence" value="ECO:0007669"/>
    <property type="project" value="TreeGrafter"/>
</dbReference>
<dbReference type="GO" id="GO:0042941">
    <property type="term" value="P:D-alanine transmembrane transport"/>
    <property type="evidence" value="ECO:0007669"/>
    <property type="project" value="TreeGrafter"/>
</dbReference>
<keyword evidence="2" id="KW-0547">Nucleotide-binding</keyword>
<dbReference type="GO" id="GO:0015192">
    <property type="term" value="F:L-phenylalanine transmembrane transporter activity"/>
    <property type="evidence" value="ECO:0007669"/>
    <property type="project" value="TreeGrafter"/>
</dbReference>
<sequence>MDEPILRVEGVTKTFGGLHAVQDVSFDMAKGSIVGLIGPNGAGKTTLFNVISGYYKPTKGNIRFEGKDISGWPPYRLAHIGIGRTFQIVKPFAGLTVLENVVIASLCRYPKKKEAETHAWQVLELTGLADRAHLPASGLTLAGRKRLEVGKALALEPTLLLLDEVVAGLNPTEADQTIGLILQLRDQGITILIVEHIMRVIMNISDEVVVLSFGQKIAQGKPGDVARDPAVVEAYLGGEVQ</sequence>
<reference evidence="5" key="1">
    <citation type="journal article" date="2020" name="mSystems">
        <title>Genome- and Community-Level Interaction Insights into Carbon Utilization and Element Cycling Functions of Hydrothermarchaeota in Hydrothermal Sediment.</title>
        <authorList>
            <person name="Zhou Z."/>
            <person name="Liu Y."/>
            <person name="Xu W."/>
            <person name="Pan J."/>
            <person name="Luo Z.H."/>
            <person name="Li M."/>
        </authorList>
    </citation>
    <scope>NUCLEOTIDE SEQUENCE [LARGE SCALE GENOMIC DNA]</scope>
    <source>
        <strain evidence="5">SpSt-477</strain>
    </source>
</reference>
<dbReference type="GO" id="GO:0016887">
    <property type="term" value="F:ATP hydrolysis activity"/>
    <property type="evidence" value="ECO:0007669"/>
    <property type="project" value="InterPro"/>
</dbReference>
<dbReference type="GO" id="GO:0005524">
    <property type="term" value="F:ATP binding"/>
    <property type="evidence" value="ECO:0007669"/>
    <property type="project" value="UniProtKB-KW"/>
</dbReference>
<proteinExistence type="predicted"/>
<dbReference type="EMBL" id="DSUH01000268">
    <property type="protein sequence ID" value="HGU33524.1"/>
    <property type="molecule type" value="Genomic_DNA"/>
</dbReference>
<feature type="domain" description="ABC transporter" evidence="4">
    <location>
        <begin position="6"/>
        <end position="238"/>
    </location>
</feature>
<dbReference type="Pfam" id="PF12399">
    <property type="entry name" value="BCA_ABC_TP_C"/>
    <property type="match status" value="1"/>
</dbReference>
<comment type="caution">
    <text evidence="5">The sequence shown here is derived from an EMBL/GenBank/DDBJ whole genome shotgun (WGS) entry which is preliminary data.</text>
</comment>
<organism evidence="5">
    <name type="scientific">Desulfatirhabdium butyrativorans</name>
    <dbReference type="NCBI Taxonomy" id="340467"/>
    <lineage>
        <taxon>Bacteria</taxon>
        <taxon>Pseudomonadati</taxon>
        <taxon>Thermodesulfobacteriota</taxon>
        <taxon>Desulfobacteria</taxon>
        <taxon>Desulfobacterales</taxon>
        <taxon>Desulfatirhabdiaceae</taxon>
        <taxon>Desulfatirhabdium</taxon>
    </lineage>
</organism>